<keyword evidence="3" id="KW-0597">Phosphoprotein</keyword>
<evidence type="ECO:0000256" key="3">
    <source>
        <dbReference type="ARBA" id="ARBA00022553"/>
    </source>
</evidence>
<dbReference type="OrthoDB" id="9811889at2"/>
<keyword evidence="6" id="KW-1185">Reference proteome</keyword>
<dbReference type="Proteomes" id="UP000253209">
    <property type="component" value="Unassembled WGS sequence"/>
</dbReference>
<dbReference type="PANTHER" id="PTHR43102">
    <property type="entry name" value="SLR1143 PROTEIN"/>
    <property type="match status" value="1"/>
</dbReference>
<dbReference type="RefSeq" id="WP_114006048.1">
    <property type="nucleotide sequence ID" value="NZ_QGDC01000008.1"/>
</dbReference>
<dbReference type="InterPro" id="IPR029016">
    <property type="entry name" value="GAF-like_dom_sf"/>
</dbReference>
<reference evidence="5 6" key="1">
    <citation type="submission" date="2018-05" db="EMBL/GenBank/DDBJ databases">
        <title>Mucilaginibacter hurinus sp. nov., isolated from briquette warehouse soil.</title>
        <authorList>
            <person name="Choi L."/>
        </authorList>
    </citation>
    <scope>NUCLEOTIDE SEQUENCE [LARGE SCALE GENOMIC DNA]</scope>
    <source>
        <strain evidence="5 6">ZR32</strain>
    </source>
</reference>
<dbReference type="InterPro" id="IPR003594">
    <property type="entry name" value="HATPase_dom"/>
</dbReference>
<name>A0A367GN57_9SPHI</name>
<dbReference type="AlphaFoldDB" id="A0A367GN57"/>
<dbReference type="SUPFAM" id="SSF55781">
    <property type="entry name" value="GAF domain-like"/>
    <property type="match status" value="1"/>
</dbReference>
<dbReference type="InterPro" id="IPR036890">
    <property type="entry name" value="HATPase_C_sf"/>
</dbReference>
<dbReference type="Gene3D" id="3.30.565.10">
    <property type="entry name" value="Histidine kinase-like ATPase, C-terminal domain"/>
    <property type="match status" value="1"/>
</dbReference>
<dbReference type="PROSITE" id="PS50109">
    <property type="entry name" value="HIS_KIN"/>
    <property type="match status" value="1"/>
</dbReference>
<dbReference type="SMART" id="SM00387">
    <property type="entry name" value="HATPase_c"/>
    <property type="match status" value="1"/>
</dbReference>
<dbReference type="GO" id="GO:0000155">
    <property type="term" value="F:phosphorelay sensor kinase activity"/>
    <property type="evidence" value="ECO:0007669"/>
    <property type="project" value="InterPro"/>
</dbReference>
<dbReference type="EMBL" id="QGDC01000008">
    <property type="protein sequence ID" value="RCH54123.1"/>
    <property type="molecule type" value="Genomic_DNA"/>
</dbReference>
<dbReference type="SUPFAM" id="SSF55874">
    <property type="entry name" value="ATPase domain of HSP90 chaperone/DNA topoisomerase II/histidine kinase"/>
    <property type="match status" value="1"/>
</dbReference>
<sequence>MSAATIPTNEQTRLRDLYGTEMLDTPHEKEFDDIVKLASEICEMPISLISLVDANRQWFKARIGIDVDETDRDISFCSHAILQDNIFEVPDATQDNRFQDNPLVLEDPSIRYYAGVPLVTSQGNRLGTLCVIDRIPRHLNEKQKFGLKVLADNVIKIAELRIKNKHLNYLTQTQKRIISILAHDVRNPLSSIKSVIEFRKSDMLDEAEASQMMDMVSLQLDSTIDMIENVVNWGEMQLKFDKFNFENIDLHDLVARIAGSETLNTHAKQNAIINNINPDLRIRADRRIIEFILRNLMSNANKFTENGTITLSAENDGRYTKIKIKDTGVGMPEQKAAQLFSGTGNTTTAGTKNEKGNGLGLMLVKEFVDRIGGSISVTSKPGEGTCFEIVW</sequence>
<protein>
    <recommendedName>
        <fullName evidence="2">histidine kinase</fullName>
        <ecNumber evidence="2">2.7.13.3</ecNumber>
    </recommendedName>
</protein>
<comment type="catalytic activity">
    <reaction evidence="1">
        <text>ATP + protein L-histidine = ADP + protein N-phospho-L-histidine.</text>
        <dbReference type="EC" id="2.7.13.3"/>
    </reaction>
</comment>
<dbReference type="Gene3D" id="1.10.287.130">
    <property type="match status" value="1"/>
</dbReference>
<dbReference type="SUPFAM" id="SSF47384">
    <property type="entry name" value="Homodimeric domain of signal transducing histidine kinase"/>
    <property type="match status" value="1"/>
</dbReference>
<dbReference type="CDD" id="cd00082">
    <property type="entry name" value="HisKA"/>
    <property type="match status" value="1"/>
</dbReference>
<evidence type="ECO:0000256" key="1">
    <source>
        <dbReference type="ARBA" id="ARBA00000085"/>
    </source>
</evidence>
<dbReference type="Pfam" id="PF02518">
    <property type="entry name" value="HATPase_c"/>
    <property type="match status" value="1"/>
</dbReference>
<dbReference type="Gene3D" id="3.30.450.40">
    <property type="match status" value="1"/>
</dbReference>
<keyword evidence="5" id="KW-0808">Transferase</keyword>
<dbReference type="InterPro" id="IPR036097">
    <property type="entry name" value="HisK_dim/P_sf"/>
</dbReference>
<dbReference type="Pfam" id="PF01590">
    <property type="entry name" value="GAF"/>
    <property type="match status" value="1"/>
</dbReference>
<dbReference type="PRINTS" id="PR00344">
    <property type="entry name" value="BCTRLSENSOR"/>
</dbReference>
<evidence type="ECO:0000313" key="6">
    <source>
        <dbReference type="Proteomes" id="UP000253209"/>
    </source>
</evidence>
<comment type="caution">
    <text evidence="5">The sequence shown here is derived from an EMBL/GenBank/DDBJ whole genome shotgun (WGS) entry which is preliminary data.</text>
</comment>
<evidence type="ECO:0000313" key="5">
    <source>
        <dbReference type="EMBL" id="RCH54123.1"/>
    </source>
</evidence>
<keyword evidence="5" id="KW-0418">Kinase</keyword>
<dbReference type="InterPro" id="IPR003018">
    <property type="entry name" value="GAF"/>
</dbReference>
<dbReference type="InterPro" id="IPR004358">
    <property type="entry name" value="Sig_transdc_His_kin-like_C"/>
</dbReference>
<dbReference type="SMART" id="SM00065">
    <property type="entry name" value="GAF"/>
    <property type="match status" value="1"/>
</dbReference>
<organism evidence="5 6">
    <name type="scientific">Mucilaginibacter hurinus</name>
    <dbReference type="NCBI Taxonomy" id="2201324"/>
    <lineage>
        <taxon>Bacteria</taxon>
        <taxon>Pseudomonadati</taxon>
        <taxon>Bacteroidota</taxon>
        <taxon>Sphingobacteriia</taxon>
        <taxon>Sphingobacteriales</taxon>
        <taxon>Sphingobacteriaceae</taxon>
        <taxon>Mucilaginibacter</taxon>
    </lineage>
</organism>
<evidence type="ECO:0000259" key="4">
    <source>
        <dbReference type="PROSITE" id="PS50109"/>
    </source>
</evidence>
<dbReference type="PANTHER" id="PTHR43102:SF2">
    <property type="entry name" value="GAF DOMAIN-CONTAINING PROTEIN"/>
    <property type="match status" value="1"/>
</dbReference>
<gene>
    <name evidence="5" type="ORF">DJ568_14675</name>
</gene>
<feature type="domain" description="Histidine kinase" evidence="4">
    <location>
        <begin position="180"/>
        <end position="391"/>
    </location>
</feature>
<evidence type="ECO:0000256" key="2">
    <source>
        <dbReference type="ARBA" id="ARBA00012438"/>
    </source>
</evidence>
<dbReference type="InterPro" id="IPR005467">
    <property type="entry name" value="His_kinase_dom"/>
</dbReference>
<accession>A0A367GN57</accession>
<dbReference type="EC" id="2.7.13.3" evidence="2"/>
<dbReference type="SMART" id="SM00388">
    <property type="entry name" value="HisKA"/>
    <property type="match status" value="1"/>
</dbReference>
<dbReference type="InterPro" id="IPR003661">
    <property type="entry name" value="HisK_dim/P_dom"/>
</dbReference>
<proteinExistence type="predicted"/>